<evidence type="ECO:0000313" key="4">
    <source>
        <dbReference type="Proteomes" id="UP000087171"/>
    </source>
</evidence>
<keyword evidence="2" id="KW-0806">Transcription termination</keyword>
<comment type="similarity">
    <text evidence="1">Belongs to the mTERF family.</text>
</comment>
<dbReference type="PaxDb" id="3827-XP_004488244.1"/>
<dbReference type="AlphaFoldDB" id="A0A3Q7XY88"/>
<dbReference type="PANTHER" id="PTHR13068">
    <property type="entry name" value="CGI-12 PROTEIN-RELATED"/>
    <property type="match status" value="1"/>
</dbReference>
<dbReference type="GeneID" id="101493031"/>
<dbReference type="FunFam" id="1.25.70.10:FF:000001">
    <property type="entry name" value="Mitochondrial transcription termination factor-like"/>
    <property type="match status" value="1"/>
</dbReference>
<dbReference type="PANTHER" id="PTHR13068:SF91">
    <property type="entry name" value="TRANSCRIPTION TERMINATION FACTOR FAMILY PROTEIN"/>
    <property type="match status" value="1"/>
</dbReference>
<gene>
    <name evidence="5" type="primary">LOC101493031</name>
</gene>
<reference evidence="4" key="1">
    <citation type="journal article" date="2013" name="Nat. Biotechnol.">
        <title>Draft genome sequence of chickpea (Cicer arietinum) provides a resource for trait improvement.</title>
        <authorList>
            <person name="Varshney R.K."/>
            <person name="Song C."/>
            <person name="Saxena R.K."/>
            <person name="Azam S."/>
            <person name="Yu S."/>
            <person name="Sharpe A.G."/>
            <person name="Cannon S."/>
            <person name="Baek J."/>
            <person name="Rosen B.D."/>
            <person name="Tar'an B."/>
            <person name="Millan T."/>
            <person name="Zhang X."/>
            <person name="Ramsay L.D."/>
            <person name="Iwata A."/>
            <person name="Wang Y."/>
            <person name="Nelson W."/>
            <person name="Farmer A.D."/>
            <person name="Gaur P.M."/>
            <person name="Soderlund C."/>
            <person name="Penmetsa R.V."/>
            <person name="Xu C."/>
            <person name="Bharti A.K."/>
            <person name="He W."/>
            <person name="Winter P."/>
            <person name="Zhao S."/>
            <person name="Hane J.K."/>
            <person name="Carrasquilla-Garcia N."/>
            <person name="Condie J.A."/>
            <person name="Upadhyaya H.D."/>
            <person name="Luo M.C."/>
            <person name="Thudi M."/>
            <person name="Gowda C.L."/>
            <person name="Singh N.P."/>
            <person name="Lichtenzveig J."/>
            <person name="Gali K.K."/>
            <person name="Rubio J."/>
            <person name="Nadarajan N."/>
            <person name="Dolezel J."/>
            <person name="Bansal K.C."/>
            <person name="Xu X."/>
            <person name="Edwards D."/>
            <person name="Zhang G."/>
            <person name="Kahl G."/>
            <person name="Gil J."/>
            <person name="Singh K.B."/>
            <person name="Datta S.K."/>
            <person name="Jackson S.A."/>
            <person name="Wang J."/>
            <person name="Cook D.R."/>
        </authorList>
    </citation>
    <scope>NUCLEOTIDE SEQUENCE [LARGE SCALE GENOMIC DNA]</scope>
    <source>
        <strain evidence="4">cv. CDC Frontier</strain>
    </source>
</reference>
<dbReference type="InterPro" id="IPR003690">
    <property type="entry name" value="MTERF"/>
</dbReference>
<evidence type="ECO:0000313" key="5">
    <source>
        <dbReference type="RefSeq" id="XP_027189176.1"/>
    </source>
</evidence>
<evidence type="ECO:0000256" key="2">
    <source>
        <dbReference type="ARBA" id="ARBA00022472"/>
    </source>
</evidence>
<keyword evidence="4" id="KW-1185">Reference proteome</keyword>
<dbReference type="Gene3D" id="1.25.70.10">
    <property type="entry name" value="Transcription termination factor 3, mitochondrial"/>
    <property type="match status" value="2"/>
</dbReference>
<proteinExistence type="inferred from homology"/>
<keyword evidence="2" id="KW-0804">Transcription</keyword>
<evidence type="ECO:0000256" key="1">
    <source>
        <dbReference type="ARBA" id="ARBA00007692"/>
    </source>
</evidence>
<dbReference type="Proteomes" id="UP000087171">
    <property type="component" value="Chromosome Ca1"/>
</dbReference>
<dbReference type="InterPro" id="IPR038538">
    <property type="entry name" value="MTERF_sf"/>
</dbReference>
<reference evidence="5" key="2">
    <citation type="submission" date="2025-08" db="UniProtKB">
        <authorList>
            <consortium name="RefSeq"/>
        </authorList>
    </citation>
    <scope>IDENTIFICATION</scope>
    <source>
        <tissue evidence="5">Etiolated seedlings</tissue>
    </source>
</reference>
<dbReference type="GO" id="GO:0003676">
    <property type="term" value="F:nucleic acid binding"/>
    <property type="evidence" value="ECO:0007669"/>
    <property type="project" value="InterPro"/>
</dbReference>
<accession>A0A3Q7XY88</accession>
<dbReference type="GO" id="GO:0006353">
    <property type="term" value="P:DNA-templated transcription termination"/>
    <property type="evidence" value="ECO:0007669"/>
    <property type="project" value="UniProtKB-KW"/>
</dbReference>
<evidence type="ECO:0000256" key="3">
    <source>
        <dbReference type="ARBA" id="ARBA00022946"/>
    </source>
</evidence>
<dbReference type="RefSeq" id="XP_027189176.1">
    <property type="nucleotide sequence ID" value="XM_027333375.1"/>
</dbReference>
<dbReference type="SMART" id="SM00733">
    <property type="entry name" value="Mterf"/>
    <property type="match status" value="5"/>
</dbReference>
<sequence length="398" mass="46006">MRHYSIHNIIFNSHHCTTLNPKKIPPLFPFPFSHKLKLFTTTTTTSDSESEPNSFVVSYLINTIGFPRETALKASKRLRFNSPEKPNSVFTFFKNHGFSDSNIRNIFIKEPWLLSSDTHNLILPKFQFFLSKGASPSDISRLLSVSPRILQSSLENRIIPLFEFYKRFLKSDKATICYMIRYSIPLSYNLTMVNMKLMIDYGVCDSSIARLLLTRPTILGSNDFINTLEEVKGLGFDPLTTTFGIALVAKKSLSKTLWDDKVAVFKKWGWSDEDVVRAFRVQPFLMLASIDKINLVMSFWVNQLGWNSLALTKRPQMFCISLERRIIPRALVLQYLQMKGLWRKNASLVTPFSLSEKLFLSKFVVGFKDESDYLLKLYEEKMNLAYTKEKNTDMKITK</sequence>
<protein>
    <submittedName>
        <fullName evidence="5">Uncharacterized protein LOC101493031</fullName>
    </submittedName>
</protein>
<dbReference type="Pfam" id="PF02536">
    <property type="entry name" value="mTERF"/>
    <property type="match status" value="2"/>
</dbReference>
<keyword evidence="3" id="KW-0809">Transit peptide</keyword>
<dbReference type="KEGG" id="cam:101493031"/>
<organism evidence="4 5">
    <name type="scientific">Cicer arietinum</name>
    <name type="common">Chickpea</name>
    <name type="synonym">Garbanzo</name>
    <dbReference type="NCBI Taxonomy" id="3827"/>
    <lineage>
        <taxon>Eukaryota</taxon>
        <taxon>Viridiplantae</taxon>
        <taxon>Streptophyta</taxon>
        <taxon>Embryophyta</taxon>
        <taxon>Tracheophyta</taxon>
        <taxon>Spermatophyta</taxon>
        <taxon>Magnoliopsida</taxon>
        <taxon>eudicotyledons</taxon>
        <taxon>Gunneridae</taxon>
        <taxon>Pentapetalae</taxon>
        <taxon>rosids</taxon>
        <taxon>fabids</taxon>
        <taxon>Fabales</taxon>
        <taxon>Fabaceae</taxon>
        <taxon>Papilionoideae</taxon>
        <taxon>50 kb inversion clade</taxon>
        <taxon>NPAAA clade</taxon>
        <taxon>Hologalegina</taxon>
        <taxon>IRL clade</taxon>
        <taxon>Cicereae</taxon>
        <taxon>Cicer</taxon>
    </lineage>
</organism>
<name>A0A3Q7XY88_CICAR</name>
<dbReference type="OrthoDB" id="637682at2759"/>
<keyword evidence="2" id="KW-0805">Transcription regulation</keyword>